<evidence type="ECO:0000256" key="4">
    <source>
        <dbReference type="ARBA" id="ARBA00023125"/>
    </source>
</evidence>
<accession>B5TYG7</accession>
<evidence type="ECO:0000256" key="2">
    <source>
        <dbReference type="ARBA" id="ARBA00022737"/>
    </source>
</evidence>
<keyword evidence="2" id="KW-0677">Repeat</keyword>
<evidence type="ECO:0000256" key="1">
    <source>
        <dbReference type="ARBA" id="ARBA00004123"/>
    </source>
</evidence>
<dbReference type="InterPro" id="IPR009057">
    <property type="entry name" value="Homeodomain-like_sf"/>
</dbReference>
<keyword evidence="3" id="KW-0805">Transcription regulation</keyword>
<dbReference type="CDD" id="cd00167">
    <property type="entry name" value="SANT"/>
    <property type="match status" value="2"/>
</dbReference>
<comment type="subcellular location">
    <subcellularLocation>
        <location evidence="1">Nucleus</location>
    </subcellularLocation>
</comment>
<dbReference type="InterPro" id="IPR015495">
    <property type="entry name" value="Myb_TF_plants"/>
</dbReference>
<evidence type="ECO:0000259" key="7">
    <source>
        <dbReference type="PROSITE" id="PS50090"/>
    </source>
</evidence>
<dbReference type="SUPFAM" id="SSF46689">
    <property type="entry name" value="Homeodomain-like"/>
    <property type="match status" value="1"/>
</dbReference>
<feature type="domain" description="HTH myb-type" evidence="8">
    <location>
        <begin position="62"/>
        <end position="116"/>
    </location>
</feature>
<evidence type="ECO:0000259" key="8">
    <source>
        <dbReference type="PROSITE" id="PS51294"/>
    </source>
</evidence>
<dbReference type="SMART" id="SM00717">
    <property type="entry name" value="SANT"/>
    <property type="match status" value="2"/>
</dbReference>
<dbReference type="PANTHER" id="PTHR47999">
    <property type="entry name" value="TRANSCRIPTION FACTOR MYB8-RELATED-RELATED"/>
    <property type="match status" value="1"/>
</dbReference>
<protein>
    <submittedName>
        <fullName evidence="9">Anthocyanin related Myb3</fullName>
    </submittedName>
</protein>
<dbReference type="FunFam" id="1.10.10.60:FF:000001">
    <property type="entry name" value="MYB-related transcription factor"/>
    <property type="match status" value="1"/>
</dbReference>
<keyword evidence="6" id="KW-0539">Nucleus</keyword>
<organism evidence="9">
    <name type="scientific">Phalaenopsis schilleriana</name>
    <dbReference type="NCBI Taxonomy" id="212090"/>
    <lineage>
        <taxon>Eukaryota</taxon>
        <taxon>Viridiplantae</taxon>
        <taxon>Streptophyta</taxon>
        <taxon>Embryophyta</taxon>
        <taxon>Tracheophyta</taxon>
        <taxon>Spermatophyta</taxon>
        <taxon>Magnoliopsida</taxon>
        <taxon>Liliopsida</taxon>
        <taxon>Asparagales</taxon>
        <taxon>Orchidaceae</taxon>
        <taxon>Epidendroideae</taxon>
        <taxon>Vandeae</taxon>
        <taxon>Aeridinae</taxon>
        <taxon>Phalaenopsis</taxon>
    </lineage>
</organism>
<dbReference type="InterPro" id="IPR001005">
    <property type="entry name" value="SANT/Myb"/>
</dbReference>
<evidence type="ECO:0000256" key="3">
    <source>
        <dbReference type="ARBA" id="ARBA00023015"/>
    </source>
</evidence>
<dbReference type="Gene3D" id="1.10.10.60">
    <property type="entry name" value="Homeodomain-like"/>
    <property type="match status" value="2"/>
</dbReference>
<proteinExistence type="evidence at transcript level"/>
<dbReference type="InterPro" id="IPR017930">
    <property type="entry name" value="Myb_dom"/>
</dbReference>
<evidence type="ECO:0000256" key="6">
    <source>
        <dbReference type="ARBA" id="ARBA00023242"/>
    </source>
</evidence>
<dbReference type="EMBL" id="FJ039854">
    <property type="protein sequence ID" value="ACH95786.1"/>
    <property type="molecule type" value="mRNA"/>
</dbReference>
<dbReference type="PROSITE" id="PS50090">
    <property type="entry name" value="MYB_LIKE"/>
    <property type="match status" value="2"/>
</dbReference>
<dbReference type="PROSITE" id="PS51294">
    <property type="entry name" value="HTH_MYB"/>
    <property type="match status" value="2"/>
</dbReference>
<dbReference type="AlphaFoldDB" id="B5TYG7"/>
<dbReference type="GO" id="GO:0003677">
    <property type="term" value="F:DNA binding"/>
    <property type="evidence" value="ECO:0007669"/>
    <property type="project" value="UniProtKB-KW"/>
</dbReference>
<feature type="domain" description="Myb-like" evidence="7">
    <location>
        <begin position="62"/>
        <end position="112"/>
    </location>
</feature>
<evidence type="ECO:0000256" key="5">
    <source>
        <dbReference type="ARBA" id="ARBA00023163"/>
    </source>
</evidence>
<dbReference type="Pfam" id="PF00249">
    <property type="entry name" value="Myb_DNA-binding"/>
    <property type="match status" value="2"/>
</dbReference>
<evidence type="ECO:0000313" key="9">
    <source>
        <dbReference type="EMBL" id="ACH95786.1"/>
    </source>
</evidence>
<keyword evidence="4" id="KW-0238">DNA-binding</keyword>
<name>B5TYG7_9ASPA</name>
<reference evidence="9" key="1">
    <citation type="submission" date="2008-08" db="EMBL/GenBank/DDBJ databases">
        <title>Anthocyanin regulatory/structural gene expression in Phalaenopsis Blume.</title>
        <authorList>
            <person name="Ma H."/>
            <person name="Pooler M."/>
            <person name="Griesbach R."/>
        </authorList>
    </citation>
    <scope>NUCLEOTIDE SEQUENCE</scope>
</reference>
<gene>
    <name evidence="9" type="primary">Myb3</name>
</gene>
<keyword evidence="5" id="KW-0804">Transcription</keyword>
<feature type="domain" description="HTH myb-type" evidence="8">
    <location>
        <begin position="9"/>
        <end position="61"/>
    </location>
</feature>
<dbReference type="PANTHER" id="PTHR47999:SF107">
    <property type="entry name" value="TRANSCRIPTION FACTOR MYB114-LIKE"/>
    <property type="match status" value="1"/>
</dbReference>
<dbReference type="GO" id="GO:0005634">
    <property type="term" value="C:nucleus"/>
    <property type="evidence" value="ECO:0007669"/>
    <property type="project" value="UniProtKB-SubCell"/>
</dbReference>
<feature type="domain" description="Myb-like" evidence="7">
    <location>
        <begin position="9"/>
        <end position="61"/>
    </location>
</feature>
<sequence>MKQRANCNEDGLNKGTWTAEEDELLASYVNAVGEGNWTSVPKKAGLNRRGKSCRLRWLNYLRPNIKRGNISAEEEELIIRLPTLLGNRWSLIAGRLPGRTDNEIKNYWNTTLSKKIQTKKITINMPDIKELKPKSNPLETNITSSSTPYLIQTKALKCTKASYPSHIQPSTNGVTQTQQISQQNFQDELMEEKKDKVLDCDSFSFDDEMWIDGLEFGGEINVVDDYDNYLVCSLFDSNL</sequence>